<evidence type="ECO:0000256" key="2">
    <source>
        <dbReference type="ARBA" id="ARBA00004881"/>
    </source>
</evidence>
<evidence type="ECO:0000256" key="1">
    <source>
        <dbReference type="ARBA" id="ARBA00004323"/>
    </source>
</evidence>
<dbReference type="Pfam" id="PF04577">
    <property type="entry name" value="Glyco_transf_61"/>
    <property type="match status" value="1"/>
</dbReference>
<dbReference type="Proteomes" id="UP001140949">
    <property type="component" value="Unassembled WGS sequence"/>
</dbReference>
<dbReference type="InterPro" id="IPR007657">
    <property type="entry name" value="Glycosyltransferase_61"/>
</dbReference>
<comment type="pathway">
    <text evidence="2">Glycan metabolism.</text>
</comment>
<evidence type="ECO:0000259" key="9">
    <source>
        <dbReference type="Pfam" id="PF04577"/>
    </source>
</evidence>
<comment type="caution">
    <text evidence="10">The sequence shown here is derived from an EMBL/GenBank/DDBJ whole genome shotgun (WGS) entry which is preliminary data.</text>
</comment>
<reference evidence="10" key="2">
    <citation type="submission" date="2023-04" db="EMBL/GenBank/DDBJ databases">
        <authorList>
            <person name="Bruccoleri R.E."/>
            <person name="Oakeley E.J."/>
            <person name="Faust A.-M."/>
            <person name="Dessus-Babus S."/>
            <person name="Altorfer M."/>
            <person name="Burckhardt D."/>
            <person name="Oertli M."/>
            <person name="Naumann U."/>
            <person name="Petersen F."/>
            <person name="Wong J."/>
        </authorList>
    </citation>
    <scope>NUCLEOTIDE SEQUENCE</scope>
    <source>
        <strain evidence="10">GSM-AAB239-AS_SAM_17_03QT</strain>
        <tissue evidence="10">Leaf</tissue>
    </source>
</reference>
<keyword evidence="3" id="KW-0328">Glycosyltransferase</keyword>
<dbReference type="InterPro" id="IPR049625">
    <property type="entry name" value="Glyco_transf_61_cat"/>
</dbReference>
<protein>
    <recommendedName>
        <fullName evidence="9">Glycosyltransferase 61 catalytic domain-containing protein</fullName>
    </recommendedName>
</protein>
<dbReference type="GO" id="GO:0000139">
    <property type="term" value="C:Golgi membrane"/>
    <property type="evidence" value="ECO:0007669"/>
    <property type="project" value="UniProtKB-SubCell"/>
</dbReference>
<gene>
    <name evidence="10" type="ORF">M6B38_411145</name>
</gene>
<keyword evidence="7" id="KW-0472">Membrane</keyword>
<comment type="subcellular location">
    <subcellularLocation>
        <location evidence="1">Golgi apparatus membrane</location>
        <topology evidence="1">Single-pass type II membrane protein</topology>
    </subcellularLocation>
</comment>
<evidence type="ECO:0000256" key="8">
    <source>
        <dbReference type="ARBA" id="ARBA00023180"/>
    </source>
</evidence>
<dbReference type="GO" id="GO:0016763">
    <property type="term" value="F:pentosyltransferase activity"/>
    <property type="evidence" value="ECO:0007669"/>
    <property type="project" value="UniProtKB-ARBA"/>
</dbReference>
<evidence type="ECO:0000256" key="6">
    <source>
        <dbReference type="ARBA" id="ARBA00022989"/>
    </source>
</evidence>
<dbReference type="AlphaFoldDB" id="A0AAX6FMP6"/>
<accession>A0AAX6FMP6</accession>
<name>A0AAX6FMP6_IRIPA</name>
<keyword evidence="4" id="KW-0808">Transferase</keyword>
<reference evidence="10" key="1">
    <citation type="journal article" date="2023" name="GigaByte">
        <title>Genome assembly of the bearded iris, Iris pallida Lam.</title>
        <authorList>
            <person name="Bruccoleri R.E."/>
            <person name="Oakeley E.J."/>
            <person name="Faust A.M.E."/>
            <person name="Altorfer M."/>
            <person name="Dessus-Babus S."/>
            <person name="Burckhardt D."/>
            <person name="Oertli M."/>
            <person name="Naumann U."/>
            <person name="Petersen F."/>
            <person name="Wong J."/>
        </authorList>
    </citation>
    <scope>NUCLEOTIDE SEQUENCE</scope>
    <source>
        <strain evidence="10">GSM-AAB239-AS_SAM_17_03QT</strain>
    </source>
</reference>
<feature type="domain" description="Glycosyltransferase 61 catalytic" evidence="9">
    <location>
        <begin position="282"/>
        <end position="361"/>
    </location>
</feature>
<evidence type="ECO:0000256" key="7">
    <source>
        <dbReference type="ARBA" id="ARBA00023136"/>
    </source>
</evidence>
<dbReference type="EMBL" id="JANAVB010027799">
    <property type="protein sequence ID" value="KAJ6817622.1"/>
    <property type="molecule type" value="Genomic_DNA"/>
</dbReference>
<evidence type="ECO:0000256" key="5">
    <source>
        <dbReference type="ARBA" id="ARBA00022692"/>
    </source>
</evidence>
<organism evidence="10 11">
    <name type="scientific">Iris pallida</name>
    <name type="common">Sweet iris</name>
    <dbReference type="NCBI Taxonomy" id="29817"/>
    <lineage>
        <taxon>Eukaryota</taxon>
        <taxon>Viridiplantae</taxon>
        <taxon>Streptophyta</taxon>
        <taxon>Embryophyta</taxon>
        <taxon>Tracheophyta</taxon>
        <taxon>Spermatophyta</taxon>
        <taxon>Magnoliopsida</taxon>
        <taxon>Liliopsida</taxon>
        <taxon>Asparagales</taxon>
        <taxon>Iridaceae</taxon>
        <taxon>Iridoideae</taxon>
        <taxon>Irideae</taxon>
        <taxon>Iris</taxon>
    </lineage>
</organism>
<keyword evidence="6" id="KW-1133">Transmembrane helix</keyword>
<evidence type="ECO:0000256" key="4">
    <source>
        <dbReference type="ARBA" id="ARBA00022679"/>
    </source>
</evidence>
<keyword evidence="11" id="KW-1185">Reference proteome</keyword>
<proteinExistence type="predicted"/>
<evidence type="ECO:0000313" key="10">
    <source>
        <dbReference type="EMBL" id="KAJ6817622.1"/>
    </source>
</evidence>
<keyword evidence="5" id="KW-0812">Transmembrane</keyword>
<evidence type="ECO:0000256" key="3">
    <source>
        <dbReference type="ARBA" id="ARBA00022676"/>
    </source>
</evidence>
<keyword evidence="8" id="KW-0325">Glycoprotein</keyword>
<dbReference type="PANTHER" id="PTHR20961:SF38">
    <property type="entry name" value="PROTEIN O-LINKED-MANNOSE BETA-1,4-N-ACETYLGLUCOSAMINYLTRANSFERASE 2"/>
    <property type="match status" value="1"/>
</dbReference>
<evidence type="ECO:0000313" key="11">
    <source>
        <dbReference type="Proteomes" id="UP001140949"/>
    </source>
</evidence>
<sequence length="464" mass="52165">MSMATTKSFSEQRSFHMVSSLRYYPKLSLYLATSSITLLLLLQLQVLLDQRAQQQQSTAGLDFMPLKNISLAATAMDGNTWFMSALNDTHDEAAEGEAAHLLFPSVASGGRLLCLSGRDARDGTRNRYALAAADALPPGSRLLRGLTFVSDTYYDYGNLWHGLSAVALFVSWHERNGCAGPARWVLYHRGEMRGGMGPWVGSVVEAVFGRKNYIERFQQGVDEEEAPNCFEKAVVCRHNEWGMSKERKEEMYGMIRCKARAYCNITTTTTTTTDDQEQELVVRMTLLLRSGPRSFKDDGAVVGIFDRVCRKVDGCRLTVARPSNLTFCDQVKVMSSTDVLASPHGAQMTNMLFMDRNSSVMEFFPKGWLELAGPGQYVFQWIADSSGMQHKGAWRDPHGDTCPHPHDDPKCFPLLYKHARIGHDEAYFANWTAKVLQETRERKLLLLLQQQQQQRPSTTPCPCM</sequence>
<dbReference type="PANTHER" id="PTHR20961">
    <property type="entry name" value="GLYCOSYLTRANSFERASE"/>
    <property type="match status" value="1"/>
</dbReference>